<feature type="domain" description="L-seryl-tRNA selenium transferase N-terminal" evidence="10">
    <location>
        <begin position="21"/>
        <end position="58"/>
    </location>
</feature>
<evidence type="ECO:0000256" key="6">
    <source>
        <dbReference type="ARBA" id="ARBA00023266"/>
    </source>
</evidence>
<feature type="modified residue" description="N6-(pyridoxal phosphate)lysine" evidence="8 9">
    <location>
        <position position="300"/>
    </location>
</feature>
<keyword evidence="6 8" id="KW-0711">Selenium</keyword>
<comment type="cofactor">
    <cofactor evidence="1 8 9">
        <name>pyridoxal 5'-phosphate</name>
        <dbReference type="ChEBI" id="CHEBI:597326"/>
    </cofactor>
</comment>
<dbReference type="InterPro" id="IPR015421">
    <property type="entry name" value="PyrdxlP-dep_Trfase_major"/>
</dbReference>
<evidence type="ECO:0000256" key="4">
    <source>
        <dbReference type="ARBA" id="ARBA00022898"/>
    </source>
</evidence>
<comment type="function">
    <text evidence="8">Converts seryl-tRNA(Sec) to selenocysteinyl-tRNA(Sec) required for selenoprotein biosynthesis.</text>
</comment>
<gene>
    <name evidence="11" type="primary">selA_2</name>
    <name evidence="8" type="synonym">selA</name>
    <name evidence="11" type="ORF">NCTC11647_03266</name>
</gene>
<evidence type="ECO:0000256" key="2">
    <source>
        <dbReference type="ARBA" id="ARBA00022490"/>
    </source>
</evidence>
<comment type="catalytic activity">
    <reaction evidence="8">
        <text>L-seryl-tRNA(Sec) + selenophosphate + H(+) = L-selenocysteinyl-tRNA(Sec) + phosphate</text>
        <dbReference type="Rhea" id="RHEA:22728"/>
        <dbReference type="Rhea" id="RHEA-COMP:9742"/>
        <dbReference type="Rhea" id="RHEA-COMP:9743"/>
        <dbReference type="ChEBI" id="CHEBI:15378"/>
        <dbReference type="ChEBI" id="CHEBI:16144"/>
        <dbReference type="ChEBI" id="CHEBI:43474"/>
        <dbReference type="ChEBI" id="CHEBI:78533"/>
        <dbReference type="ChEBI" id="CHEBI:78573"/>
        <dbReference type="EC" id="2.9.1.1"/>
    </reaction>
</comment>
<dbReference type="InterPro" id="IPR015424">
    <property type="entry name" value="PyrdxlP-dep_Trfase"/>
</dbReference>
<dbReference type="SUPFAM" id="SSF53383">
    <property type="entry name" value="PLP-dependent transferases"/>
    <property type="match status" value="1"/>
</dbReference>
<name>A0A2X1WKE2_PHODM</name>
<dbReference type="UniPathway" id="UPA00906">
    <property type="reaction ID" value="UER00896"/>
</dbReference>
<comment type="pathway">
    <text evidence="8">Aminoacyl-tRNA biosynthesis; selenocysteinyl-tRNA(Sec) biosynthesis; selenocysteinyl-tRNA(Sec) from L-seryl-tRNA(Sec) (bacterial route): step 1/1.</text>
</comment>
<organism evidence="11 12">
    <name type="scientific">Photobacterium damselae</name>
    <dbReference type="NCBI Taxonomy" id="38293"/>
    <lineage>
        <taxon>Bacteria</taxon>
        <taxon>Pseudomonadati</taxon>
        <taxon>Pseudomonadota</taxon>
        <taxon>Gammaproteobacteria</taxon>
        <taxon>Vibrionales</taxon>
        <taxon>Vibrionaceae</taxon>
        <taxon>Photobacterium</taxon>
    </lineage>
</organism>
<evidence type="ECO:0000256" key="9">
    <source>
        <dbReference type="PIRSR" id="PIRSR618319-50"/>
    </source>
</evidence>
<dbReference type="Gene3D" id="3.40.640.10">
    <property type="entry name" value="Type I PLP-dependent aspartate aminotransferase-like (Major domain)"/>
    <property type="match status" value="1"/>
</dbReference>
<dbReference type="InterPro" id="IPR004534">
    <property type="entry name" value="SelA_trans"/>
</dbReference>
<dbReference type="InterPro" id="IPR025862">
    <property type="entry name" value="SelA_trans_N_dom"/>
</dbReference>
<evidence type="ECO:0000256" key="1">
    <source>
        <dbReference type="ARBA" id="ARBA00001933"/>
    </source>
</evidence>
<protein>
    <recommendedName>
        <fullName evidence="8">L-seryl-tRNA(Sec) selenium transferase</fullName>
        <ecNumber evidence="8">2.9.1.1</ecNumber>
    </recommendedName>
    <alternativeName>
        <fullName evidence="8">Selenocysteine synthase</fullName>
        <shortName evidence="8">Sec synthase</shortName>
    </alternativeName>
    <alternativeName>
        <fullName evidence="8">Selenocysteinyl-tRNA(Sec) synthase</fullName>
    </alternativeName>
</protein>
<dbReference type="GO" id="GO:0005737">
    <property type="term" value="C:cytoplasm"/>
    <property type="evidence" value="ECO:0007669"/>
    <property type="project" value="UniProtKB-SubCell"/>
</dbReference>
<comment type="subcellular location">
    <subcellularLocation>
        <location evidence="8">Cytoplasm</location>
    </subcellularLocation>
</comment>
<dbReference type="HAMAP" id="MF_00423">
    <property type="entry name" value="SelA"/>
    <property type="match status" value="1"/>
</dbReference>
<evidence type="ECO:0000313" key="11">
    <source>
        <dbReference type="EMBL" id="SPY44327.1"/>
    </source>
</evidence>
<evidence type="ECO:0000256" key="7">
    <source>
        <dbReference type="ARBA" id="ARBA00044507"/>
    </source>
</evidence>
<evidence type="ECO:0000259" key="10">
    <source>
        <dbReference type="Pfam" id="PF12390"/>
    </source>
</evidence>
<dbReference type="Pfam" id="PF12390">
    <property type="entry name" value="Se-cys_synth_N"/>
    <property type="match status" value="1"/>
</dbReference>
<accession>A0A2X1WKE2</accession>
<sequence length="475" mass="52476">MTLYSEPDVKSPPITSKPNFRLPQVEKLLQQAEFQIYIEQLSRPVVTDIIRTLFAKLRLDSQFQAQGVAAFDINQLVRQRCQIIREQRQQRVINATGIAVHTNLGRSPIHQQLWQQVSELNTSYSNLELKLSDGKRGERNGLLSSLVHSWLGAEECVVVNNNAASIYLALHGLAAGKEVIVSRGEQIQIGGGFRIPDILALSGCTLVEVGTTNITTSDDYINAITENTAMVLMVHQSNFSMQGFTESPDISDVAKRLPEHIALVVDQGSGLSSESYAQSETALQTYLKMGADLVCFSGDKILGGPQAGIIAGDKALCLRLSKNPMMRAFRSSRIVLSLLEQLLIDKLNKKESGKGIAERTLQALAEKKHLAEQLAKRWKPFSCITELQMQVGGGSIPTETYPCLGLTLTLPGKAQQHLEALRSFAVPIIGYLNRNQLILNVATLLPHDIDIFIQQLDSYIAQFNVHKTKTHKETL</sequence>
<comment type="similarity">
    <text evidence="7 8">Belongs to the SelA family.</text>
</comment>
<dbReference type="Proteomes" id="UP000251647">
    <property type="component" value="Unassembled WGS sequence"/>
</dbReference>
<dbReference type="EC" id="2.9.1.1" evidence="8"/>
<dbReference type="InterPro" id="IPR018319">
    <property type="entry name" value="SelA-like"/>
</dbReference>
<keyword evidence="2 8" id="KW-0963">Cytoplasm</keyword>
<dbReference type="GO" id="GO:0004125">
    <property type="term" value="F:L-seryl-tRNA(Sec) selenium transferase activity"/>
    <property type="evidence" value="ECO:0007669"/>
    <property type="project" value="UniProtKB-UniRule"/>
</dbReference>
<proteinExistence type="inferred from homology"/>
<dbReference type="PANTHER" id="PTHR32328:SF0">
    <property type="entry name" value="L-SERYL-TRNA(SEC) SELENIUM TRANSFERASE"/>
    <property type="match status" value="1"/>
</dbReference>
<dbReference type="Gene3D" id="3.90.1150.180">
    <property type="match status" value="1"/>
</dbReference>
<reference evidence="11 12" key="1">
    <citation type="submission" date="2018-06" db="EMBL/GenBank/DDBJ databases">
        <authorList>
            <consortium name="Pathogen Informatics"/>
            <person name="Doyle S."/>
        </authorList>
    </citation>
    <scope>NUCLEOTIDE SEQUENCE [LARGE SCALE GENOMIC DNA]</scope>
    <source>
        <strain evidence="11 12">NCTC11647</strain>
    </source>
</reference>
<dbReference type="Pfam" id="PF03841">
    <property type="entry name" value="SelA"/>
    <property type="match status" value="1"/>
</dbReference>
<dbReference type="EMBL" id="UATL01000005">
    <property type="protein sequence ID" value="SPY44327.1"/>
    <property type="molecule type" value="Genomic_DNA"/>
</dbReference>
<dbReference type="NCBIfam" id="TIGR00474">
    <property type="entry name" value="selA"/>
    <property type="match status" value="1"/>
</dbReference>
<dbReference type="RefSeq" id="WP_005306396.1">
    <property type="nucleotide sequence ID" value="NZ_CP046751.1"/>
</dbReference>
<keyword evidence="5 8" id="KW-0648">Protein biosynthesis</keyword>
<evidence type="ECO:0000256" key="8">
    <source>
        <dbReference type="HAMAP-Rule" id="MF_00423"/>
    </source>
</evidence>
<dbReference type="PANTHER" id="PTHR32328">
    <property type="entry name" value="L-SERYL-TRNA(SEC) SELENIUM TRANSFERASE"/>
    <property type="match status" value="1"/>
</dbReference>
<dbReference type="AlphaFoldDB" id="A0A2X1WKE2"/>
<dbReference type="GO" id="GO:0001514">
    <property type="term" value="P:selenocysteine incorporation"/>
    <property type="evidence" value="ECO:0007669"/>
    <property type="project" value="UniProtKB-UniRule"/>
</dbReference>
<evidence type="ECO:0000256" key="3">
    <source>
        <dbReference type="ARBA" id="ARBA00022679"/>
    </source>
</evidence>
<evidence type="ECO:0000313" key="12">
    <source>
        <dbReference type="Proteomes" id="UP000251647"/>
    </source>
</evidence>
<keyword evidence="4 8" id="KW-0663">Pyridoxal phosphate</keyword>
<evidence type="ECO:0000256" key="5">
    <source>
        <dbReference type="ARBA" id="ARBA00022917"/>
    </source>
</evidence>
<dbReference type="GO" id="GO:0001717">
    <property type="term" value="P:conversion of seryl-tRNAsec to selenocys-tRNAsec"/>
    <property type="evidence" value="ECO:0007669"/>
    <property type="project" value="UniProtKB-UniRule"/>
</dbReference>
<keyword evidence="3 8" id="KW-0808">Transferase</keyword>